<dbReference type="Pfam" id="PF13966">
    <property type="entry name" value="zf-RVT"/>
    <property type="match status" value="1"/>
</dbReference>
<accession>A0A2I0VJT7</accession>
<sequence length="137" mass="15696">MAIRGGLKTADCLTSRGIIVSKICALCHLYEENVSHIFFECDYSFAIVSSLMRNLGFLLLRPNILQLFEYIDDSHSKEKDVYFLLVCSAVYHIWRERNERKFEGNAVSSTSLAIKIKTAVLSKIRKWKNGDILSDML</sequence>
<dbReference type="InterPro" id="IPR026960">
    <property type="entry name" value="RVT-Znf"/>
</dbReference>
<feature type="domain" description="Reverse transcriptase zinc-binding" evidence="1">
    <location>
        <begin position="2"/>
        <end position="44"/>
    </location>
</feature>
<proteinExistence type="predicted"/>
<dbReference type="AlphaFoldDB" id="A0A2I0VJT7"/>
<dbReference type="EMBL" id="KZ503466">
    <property type="protein sequence ID" value="PKU63672.1"/>
    <property type="molecule type" value="Genomic_DNA"/>
</dbReference>
<keyword evidence="3" id="KW-1185">Reference proteome</keyword>
<evidence type="ECO:0000313" key="2">
    <source>
        <dbReference type="EMBL" id="PKU63672.1"/>
    </source>
</evidence>
<evidence type="ECO:0000259" key="1">
    <source>
        <dbReference type="Pfam" id="PF13966"/>
    </source>
</evidence>
<evidence type="ECO:0000313" key="3">
    <source>
        <dbReference type="Proteomes" id="UP000233837"/>
    </source>
</evidence>
<reference evidence="2 3" key="1">
    <citation type="journal article" date="2016" name="Sci. Rep.">
        <title>The Dendrobium catenatum Lindl. genome sequence provides insights into polysaccharide synthase, floral development and adaptive evolution.</title>
        <authorList>
            <person name="Zhang G.Q."/>
            <person name="Xu Q."/>
            <person name="Bian C."/>
            <person name="Tsai W.C."/>
            <person name="Yeh C.M."/>
            <person name="Liu K.W."/>
            <person name="Yoshida K."/>
            <person name="Zhang L.S."/>
            <person name="Chang S.B."/>
            <person name="Chen F."/>
            <person name="Shi Y."/>
            <person name="Su Y.Y."/>
            <person name="Zhang Y.Q."/>
            <person name="Chen L.J."/>
            <person name="Yin Y."/>
            <person name="Lin M."/>
            <person name="Huang H."/>
            <person name="Deng H."/>
            <person name="Wang Z.W."/>
            <person name="Zhu S.L."/>
            <person name="Zhao X."/>
            <person name="Deng C."/>
            <person name="Niu S.C."/>
            <person name="Huang J."/>
            <person name="Wang M."/>
            <person name="Liu G.H."/>
            <person name="Yang H.J."/>
            <person name="Xiao X.J."/>
            <person name="Hsiao Y.Y."/>
            <person name="Wu W.L."/>
            <person name="Chen Y.Y."/>
            <person name="Mitsuda N."/>
            <person name="Ohme-Takagi M."/>
            <person name="Luo Y.B."/>
            <person name="Van de Peer Y."/>
            <person name="Liu Z.J."/>
        </authorList>
    </citation>
    <scope>NUCLEOTIDE SEQUENCE [LARGE SCALE GENOMIC DNA]</scope>
    <source>
        <tissue evidence="2">The whole plant</tissue>
    </source>
</reference>
<reference evidence="2 3" key="2">
    <citation type="journal article" date="2017" name="Nature">
        <title>The Apostasia genome and the evolution of orchids.</title>
        <authorList>
            <person name="Zhang G.Q."/>
            <person name="Liu K.W."/>
            <person name="Li Z."/>
            <person name="Lohaus R."/>
            <person name="Hsiao Y.Y."/>
            <person name="Niu S.C."/>
            <person name="Wang J.Y."/>
            <person name="Lin Y.C."/>
            <person name="Xu Q."/>
            <person name="Chen L.J."/>
            <person name="Yoshida K."/>
            <person name="Fujiwara S."/>
            <person name="Wang Z.W."/>
            <person name="Zhang Y.Q."/>
            <person name="Mitsuda N."/>
            <person name="Wang M."/>
            <person name="Liu G.H."/>
            <person name="Pecoraro L."/>
            <person name="Huang H.X."/>
            <person name="Xiao X.J."/>
            <person name="Lin M."/>
            <person name="Wu X.Y."/>
            <person name="Wu W.L."/>
            <person name="Chen Y.Y."/>
            <person name="Chang S.B."/>
            <person name="Sakamoto S."/>
            <person name="Ohme-Takagi M."/>
            <person name="Yagi M."/>
            <person name="Zeng S.J."/>
            <person name="Shen C.Y."/>
            <person name="Yeh C.M."/>
            <person name="Luo Y.B."/>
            <person name="Tsai W.C."/>
            <person name="Van de Peer Y."/>
            <person name="Liu Z.J."/>
        </authorList>
    </citation>
    <scope>NUCLEOTIDE SEQUENCE [LARGE SCALE GENOMIC DNA]</scope>
    <source>
        <tissue evidence="2">The whole plant</tissue>
    </source>
</reference>
<dbReference type="Proteomes" id="UP000233837">
    <property type="component" value="Unassembled WGS sequence"/>
</dbReference>
<organism evidence="2 3">
    <name type="scientific">Dendrobium catenatum</name>
    <dbReference type="NCBI Taxonomy" id="906689"/>
    <lineage>
        <taxon>Eukaryota</taxon>
        <taxon>Viridiplantae</taxon>
        <taxon>Streptophyta</taxon>
        <taxon>Embryophyta</taxon>
        <taxon>Tracheophyta</taxon>
        <taxon>Spermatophyta</taxon>
        <taxon>Magnoliopsida</taxon>
        <taxon>Liliopsida</taxon>
        <taxon>Asparagales</taxon>
        <taxon>Orchidaceae</taxon>
        <taxon>Epidendroideae</taxon>
        <taxon>Malaxideae</taxon>
        <taxon>Dendrobiinae</taxon>
        <taxon>Dendrobium</taxon>
    </lineage>
</organism>
<protein>
    <recommendedName>
        <fullName evidence="1">Reverse transcriptase zinc-binding domain-containing protein</fullName>
    </recommendedName>
</protein>
<gene>
    <name evidence="2" type="ORF">MA16_Dca022522</name>
</gene>
<name>A0A2I0VJT7_9ASPA</name>